<evidence type="ECO:0000259" key="4">
    <source>
        <dbReference type="Pfam" id="PF00501"/>
    </source>
</evidence>
<evidence type="ECO:0000313" key="5">
    <source>
        <dbReference type="EMBL" id="MBC8595613.1"/>
    </source>
</evidence>
<gene>
    <name evidence="5" type="ORF">H8706_01845</name>
</gene>
<feature type="domain" description="AMP-dependent synthetase/ligase" evidence="4">
    <location>
        <begin position="20"/>
        <end position="419"/>
    </location>
</feature>
<organism evidence="5 6">
    <name type="scientific">Qingrenia yutianensis</name>
    <dbReference type="NCBI Taxonomy" id="2763676"/>
    <lineage>
        <taxon>Bacteria</taxon>
        <taxon>Bacillati</taxon>
        <taxon>Bacillota</taxon>
        <taxon>Clostridia</taxon>
        <taxon>Eubacteriales</taxon>
        <taxon>Oscillospiraceae</taxon>
        <taxon>Qingrenia</taxon>
    </lineage>
</organism>
<dbReference type="InterPro" id="IPR042099">
    <property type="entry name" value="ANL_N_sf"/>
</dbReference>
<accession>A0A926F7D6</accession>
<evidence type="ECO:0000313" key="6">
    <source>
        <dbReference type="Proteomes" id="UP000647416"/>
    </source>
</evidence>
<dbReference type="GO" id="GO:0004467">
    <property type="term" value="F:long-chain fatty acid-CoA ligase activity"/>
    <property type="evidence" value="ECO:0007669"/>
    <property type="project" value="UniProtKB-EC"/>
</dbReference>
<evidence type="ECO:0000256" key="1">
    <source>
        <dbReference type="ARBA" id="ARBA00022741"/>
    </source>
</evidence>
<dbReference type="InterPro" id="IPR045851">
    <property type="entry name" value="AMP-bd_C_sf"/>
</dbReference>
<name>A0A926F7D6_9FIRM</name>
<dbReference type="PANTHER" id="PTHR43272">
    <property type="entry name" value="LONG-CHAIN-FATTY-ACID--COA LIGASE"/>
    <property type="match status" value="1"/>
</dbReference>
<proteinExistence type="predicted"/>
<dbReference type="GO" id="GO:0005524">
    <property type="term" value="F:ATP binding"/>
    <property type="evidence" value="ECO:0007669"/>
    <property type="project" value="UniProtKB-KW"/>
</dbReference>
<keyword evidence="2" id="KW-0067">ATP-binding</keyword>
<protein>
    <submittedName>
        <fullName evidence="5">AMP-binding protein</fullName>
    </submittedName>
</protein>
<dbReference type="Proteomes" id="UP000647416">
    <property type="component" value="Unassembled WGS sequence"/>
</dbReference>
<dbReference type="SUPFAM" id="SSF56801">
    <property type="entry name" value="Acetyl-CoA synthetase-like"/>
    <property type="match status" value="1"/>
</dbReference>
<comment type="catalytic activity">
    <reaction evidence="3">
        <text>a long-chain fatty acid + ATP + CoA = a long-chain fatty acyl-CoA + AMP + diphosphate</text>
        <dbReference type="Rhea" id="RHEA:15421"/>
        <dbReference type="ChEBI" id="CHEBI:30616"/>
        <dbReference type="ChEBI" id="CHEBI:33019"/>
        <dbReference type="ChEBI" id="CHEBI:57287"/>
        <dbReference type="ChEBI" id="CHEBI:57560"/>
        <dbReference type="ChEBI" id="CHEBI:83139"/>
        <dbReference type="ChEBI" id="CHEBI:456215"/>
        <dbReference type="EC" id="6.2.1.3"/>
    </reaction>
    <physiologicalReaction direction="left-to-right" evidence="3">
        <dbReference type="Rhea" id="RHEA:15422"/>
    </physiologicalReaction>
</comment>
<reference evidence="5" key="1">
    <citation type="submission" date="2020-08" db="EMBL/GenBank/DDBJ databases">
        <title>Genome public.</title>
        <authorList>
            <person name="Liu C."/>
            <person name="Sun Q."/>
        </authorList>
    </citation>
    <scope>NUCLEOTIDE SEQUENCE</scope>
    <source>
        <strain evidence="5">NSJ-50</strain>
    </source>
</reference>
<dbReference type="EMBL" id="JACRTE010000001">
    <property type="protein sequence ID" value="MBC8595613.1"/>
    <property type="molecule type" value="Genomic_DNA"/>
</dbReference>
<comment type="caution">
    <text evidence="5">The sequence shown here is derived from an EMBL/GenBank/DDBJ whole genome shotgun (WGS) entry which is preliminary data.</text>
</comment>
<dbReference type="AlphaFoldDB" id="A0A926F7D6"/>
<dbReference type="InterPro" id="IPR000873">
    <property type="entry name" value="AMP-dep_synth/lig_dom"/>
</dbReference>
<dbReference type="Gene3D" id="3.40.50.12780">
    <property type="entry name" value="N-terminal domain of ligase-like"/>
    <property type="match status" value="1"/>
</dbReference>
<sequence>MKNNSYYPIDEIASLKDMLENSVKKYGDTNAFLVKKDRKSPYEGVTYKEFYKDVEGLGTAFLRMGLSGKKIAVIGQNRYEWAVTYLAAANGESMIVPIDKELPYEDWAHLLDISDVTTVVYSEKFAENMVKAREENKKIRFLVNMDLDDNTEQEISFKKLLASGKMMANEGDKSFANVKINPDEAKILLFTSGTTAISKGVLLSHKNICAALMGMCTMAYIGPGDIFLSILPLHHTYECNCGFLAPLYRGCTIAHCDGLKYIAKNLAESKATVMLCVPAVIEAMYKRIWSVAKKNGIDQKLKKGIKLSNSLRKVHIDMRRKIFKQIHDNFGGHFRMFVVGAAAPNPEVSKGLRDFGFLVIQGYGITECSPIVALNRDTNFRDDAAGQAMPNIAIDVVDKNSEGIGEIVCKGPNVMLGYYQNKEATDEVIVDGWFHTGDLGYIDDEGFCHITGRKKSVIVTQNGKNIFPEELEIFLNENEYILESMVYGEYNPEDGETYLCALIVPKFDEIKSDFGDDVSDEKIRSLMEDAVKTVNKRNPLYKYIRKFEIRDKELTKTTTGKIKRYLEMPKKEK</sequence>
<dbReference type="PANTHER" id="PTHR43272:SF33">
    <property type="entry name" value="AMP-BINDING DOMAIN-CONTAINING PROTEIN-RELATED"/>
    <property type="match status" value="1"/>
</dbReference>
<keyword evidence="6" id="KW-1185">Reference proteome</keyword>
<dbReference type="Pfam" id="PF00501">
    <property type="entry name" value="AMP-binding"/>
    <property type="match status" value="1"/>
</dbReference>
<evidence type="ECO:0000256" key="3">
    <source>
        <dbReference type="ARBA" id="ARBA00024484"/>
    </source>
</evidence>
<dbReference type="Pfam" id="PF23562">
    <property type="entry name" value="AMP-binding_C_3"/>
    <property type="match status" value="1"/>
</dbReference>
<evidence type="ECO:0000256" key="2">
    <source>
        <dbReference type="ARBA" id="ARBA00022840"/>
    </source>
</evidence>
<dbReference type="GO" id="GO:0016020">
    <property type="term" value="C:membrane"/>
    <property type="evidence" value="ECO:0007669"/>
    <property type="project" value="TreeGrafter"/>
</dbReference>
<dbReference type="Gene3D" id="3.30.300.30">
    <property type="match status" value="1"/>
</dbReference>
<keyword evidence="1" id="KW-0547">Nucleotide-binding</keyword>